<proteinExistence type="predicted"/>
<dbReference type="InterPro" id="IPR010730">
    <property type="entry name" value="HET"/>
</dbReference>
<keyword evidence="3" id="KW-1185">Reference proteome</keyword>
<dbReference type="Proteomes" id="UP000054266">
    <property type="component" value="Unassembled WGS sequence"/>
</dbReference>
<sequence length="666" mass="74398">MRCQKCIRLSQDELKCNGEPVPFHDGFAAFEASARSGCELCTVLFWNIQKFRWGRNERLTRYAELARSPEPLAVRWYDMGKNVNGHVIQSLEVLYRSAASQKRVTYSILQDPAEVDLPVLNSINPPLYTERVHAWMQLCDVEHKTCHTHSAQQARNPARPARLLDVQPGELDEDIRLVRFDEAHGPYAALSYSWGDRPHAATTTSLNIRQRMDSISLHDLPRTFTDAIAFCREMNVRYLWVDALCIVQPRPGDLLGLQDWESQSGIMGYIYANAIFTIAAQGAANADIGLFPDKAPFDLSPRSCPLFLDTDTPSLYVKAEPPEWVASVGESPLQQRAWVLQERLLSTRLIHFTQHGVFWECAERCASEFEPEKTETGGILTLSVMFPPASSPKNAAKTKNDIMLEWIGILADYSERNLSVVTDKFPAISAIAQRVALLTNDTYVAGLWKSRLFDDLLWTGMWKFPSFRQRPSKYVAPTWSWASVVGKTSPNSVGTSDRRVARVVSVSAKLANPANPFGRVERGASLQLAGCIRHNVYATAHDVAEDDAPWHDLWFAVPEGHALANAKGDLSEARHSGVASVWFDVDGDHITHAFSALLMTGNNRRDAWDSDTIVPDPGPQRISSTAMLIIPDPDGGGRGRYVRIGQANIRDLNFFVGCHEEVVELV</sequence>
<dbReference type="HOGENOM" id="CLU_002639_3_2_1"/>
<dbReference type="PANTHER" id="PTHR33112:SF16">
    <property type="entry name" value="HETEROKARYON INCOMPATIBILITY DOMAIN-CONTAINING PROTEIN"/>
    <property type="match status" value="1"/>
</dbReference>
<evidence type="ECO:0000259" key="1">
    <source>
        <dbReference type="Pfam" id="PF06985"/>
    </source>
</evidence>
<dbReference type="AlphaFoldDB" id="A0A0D2F7E4"/>
<gene>
    <name evidence="2" type="ORF">PV04_08877</name>
</gene>
<reference evidence="2 3" key="1">
    <citation type="submission" date="2015-01" db="EMBL/GenBank/DDBJ databases">
        <title>The Genome Sequence of Capronia semiimmersa CBS27337.</title>
        <authorList>
            <consortium name="The Broad Institute Genomics Platform"/>
            <person name="Cuomo C."/>
            <person name="de Hoog S."/>
            <person name="Gorbushina A."/>
            <person name="Stielow B."/>
            <person name="Teixiera M."/>
            <person name="Abouelleil A."/>
            <person name="Chapman S.B."/>
            <person name="Priest M."/>
            <person name="Young S.K."/>
            <person name="Wortman J."/>
            <person name="Nusbaum C."/>
            <person name="Birren B."/>
        </authorList>
    </citation>
    <scope>NUCLEOTIDE SEQUENCE [LARGE SCALE GENOMIC DNA]</scope>
    <source>
        <strain evidence="2 3">CBS 27337</strain>
    </source>
</reference>
<organism evidence="2 3">
    <name type="scientific">Phialophora macrospora</name>
    <dbReference type="NCBI Taxonomy" id="1851006"/>
    <lineage>
        <taxon>Eukaryota</taxon>
        <taxon>Fungi</taxon>
        <taxon>Dikarya</taxon>
        <taxon>Ascomycota</taxon>
        <taxon>Pezizomycotina</taxon>
        <taxon>Eurotiomycetes</taxon>
        <taxon>Chaetothyriomycetidae</taxon>
        <taxon>Chaetothyriales</taxon>
        <taxon>Herpotrichiellaceae</taxon>
        <taxon>Phialophora</taxon>
    </lineage>
</organism>
<evidence type="ECO:0000313" key="3">
    <source>
        <dbReference type="Proteomes" id="UP000054266"/>
    </source>
</evidence>
<protein>
    <recommendedName>
        <fullName evidence="1">Heterokaryon incompatibility domain-containing protein</fullName>
    </recommendedName>
</protein>
<dbReference type="STRING" id="5601.A0A0D2F7E4"/>
<name>A0A0D2F7E4_9EURO</name>
<evidence type="ECO:0000313" key="2">
    <source>
        <dbReference type="EMBL" id="KIW63913.1"/>
    </source>
</evidence>
<dbReference type="EMBL" id="KN846961">
    <property type="protein sequence ID" value="KIW63913.1"/>
    <property type="molecule type" value="Genomic_DNA"/>
</dbReference>
<feature type="domain" description="Heterokaryon incompatibility" evidence="1">
    <location>
        <begin position="187"/>
        <end position="342"/>
    </location>
</feature>
<dbReference type="PANTHER" id="PTHR33112">
    <property type="entry name" value="DOMAIN PROTEIN, PUTATIVE-RELATED"/>
    <property type="match status" value="1"/>
</dbReference>
<dbReference type="Pfam" id="PF06985">
    <property type="entry name" value="HET"/>
    <property type="match status" value="1"/>
</dbReference>
<accession>A0A0D2F7E4</accession>